<keyword evidence="4" id="KW-1185">Reference proteome</keyword>
<dbReference type="Gene3D" id="2.40.50.100">
    <property type="match status" value="1"/>
</dbReference>
<sequence length="562" mass="61175">MAPNSLASQWLQRLCPMLPKIDEALVVVMRGREAGALGHWAKPGGDEQALLRFAQLAANSPSERFVQRGDRDFFALPLTSKGDDGGEFVVVATTHLAEAKARDSLAKFLKAGAVWYQLLKHNAPAAVGAAQPPIAELIAEFIAIDRLPSAHTVLVSRLAKQVRCDQIALVYQPNRSAKARVLAISDAAKVWQQADAVQGLLLQAKPALAQAFDAQSPVADGSDRDVRSPSTDDDALAVLDHWGGCWYLLADDGQAAPAEIASLWQALVPVLALRQQASLSPLAKARGLINRHKPRYWLWLSLAAVIVLLALPMDYRISAQAELEGITQRAVVAPADGFVRSSFFRAGDIVNKGDLIAQLDDDELKLEQKQIGNEIAELDRQYRQALVDSDLSQSRVVKSQLAQSQAQLDIIEHRLGRTQLIAPFAGVIIQGDLTRSEGAPVDKGQVLFEIAPAGEFRLVLLVDERNMAHLTPGSAGDLYLNTQPGQGLGFVVERIAHVAEAHAGGPQKYRVEATLSDLPAELVLQPGMQGVAKVDAGRRNLIWVLLHRPWHWLVLKWWAITP</sequence>
<dbReference type="InterPro" id="IPR050465">
    <property type="entry name" value="UPF0194_transport"/>
</dbReference>
<organism evidence="3 4">
    <name type="scientific">Halioxenophilus aromaticivorans</name>
    <dbReference type="NCBI Taxonomy" id="1306992"/>
    <lineage>
        <taxon>Bacteria</taxon>
        <taxon>Pseudomonadati</taxon>
        <taxon>Pseudomonadota</taxon>
        <taxon>Gammaproteobacteria</taxon>
        <taxon>Alteromonadales</taxon>
        <taxon>Alteromonadaceae</taxon>
        <taxon>Halioxenophilus</taxon>
    </lineage>
</organism>
<evidence type="ECO:0000256" key="2">
    <source>
        <dbReference type="ARBA" id="ARBA00023054"/>
    </source>
</evidence>
<dbReference type="AlphaFoldDB" id="A0AAV3U5A7"/>
<dbReference type="EMBL" id="BAABLX010000028">
    <property type="protein sequence ID" value="GAA4950029.1"/>
    <property type="molecule type" value="Genomic_DNA"/>
</dbReference>
<keyword evidence="2" id="KW-0175">Coiled coil</keyword>
<proteinExistence type="predicted"/>
<dbReference type="GO" id="GO:0030313">
    <property type="term" value="C:cell envelope"/>
    <property type="evidence" value="ECO:0007669"/>
    <property type="project" value="UniProtKB-SubCell"/>
</dbReference>
<protein>
    <recommendedName>
        <fullName evidence="5">RND efflux pump membrane fusion protein barrel-sandwich domain-containing protein</fullName>
    </recommendedName>
</protein>
<dbReference type="PANTHER" id="PTHR32347:SF23">
    <property type="entry name" value="BLL5650 PROTEIN"/>
    <property type="match status" value="1"/>
</dbReference>
<gene>
    <name evidence="3" type="ORF">GCM10025791_32890</name>
</gene>
<comment type="caution">
    <text evidence="3">The sequence shown here is derived from an EMBL/GenBank/DDBJ whole genome shotgun (WGS) entry which is preliminary data.</text>
</comment>
<evidence type="ECO:0000256" key="1">
    <source>
        <dbReference type="ARBA" id="ARBA00004196"/>
    </source>
</evidence>
<dbReference type="Proteomes" id="UP001409585">
    <property type="component" value="Unassembled WGS sequence"/>
</dbReference>
<comment type="subcellular location">
    <subcellularLocation>
        <location evidence="1">Cell envelope</location>
    </subcellularLocation>
</comment>
<dbReference type="SUPFAM" id="SSF111369">
    <property type="entry name" value="HlyD-like secretion proteins"/>
    <property type="match status" value="1"/>
</dbReference>
<dbReference type="RefSeq" id="WP_345424791.1">
    <property type="nucleotide sequence ID" value="NZ_AP031496.1"/>
</dbReference>
<dbReference type="Gene3D" id="1.10.287.470">
    <property type="entry name" value="Helix hairpin bin"/>
    <property type="match status" value="1"/>
</dbReference>
<name>A0AAV3U5A7_9ALTE</name>
<evidence type="ECO:0008006" key="5">
    <source>
        <dbReference type="Google" id="ProtNLM"/>
    </source>
</evidence>
<evidence type="ECO:0000313" key="4">
    <source>
        <dbReference type="Proteomes" id="UP001409585"/>
    </source>
</evidence>
<evidence type="ECO:0000313" key="3">
    <source>
        <dbReference type="EMBL" id="GAA4950029.1"/>
    </source>
</evidence>
<dbReference type="PANTHER" id="PTHR32347">
    <property type="entry name" value="EFFLUX SYSTEM COMPONENT YKNX-RELATED"/>
    <property type="match status" value="1"/>
</dbReference>
<reference evidence="4" key="1">
    <citation type="journal article" date="2019" name="Int. J. Syst. Evol. Microbiol.">
        <title>The Global Catalogue of Microorganisms (GCM) 10K type strain sequencing project: providing services to taxonomists for standard genome sequencing and annotation.</title>
        <authorList>
            <consortium name="The Broad Institute Genomics Platform"/>
            <consortium name="The Broad Institute Genome Sequencing Center for Infectious Disease"/>
            <person name="Wu L."/>
            <person name="Ma J."/>
        </authorList>
    </citation>
    <scope>NUCLEOTIDE SEQUENCE [LARGE SCALE GENOMIC DNA]</scope>
    <source>
        <strain evidence="4">JCM 19134</strain>
    </source>
</reference>
<accession>A0AAV3U5A7</accession>